<dbReference type="EMBL" id="JAHRIP010037960">
    <property type="protein sequence ID" value="MEQ2294728.1"/>
    <property type="molecule type" value="Genomic_DNA"/>
</dbReference>
<name>A0ABV0YLL9_9TELE</name>
<evidence type="ECO:0000313" key="2">
    <source>
        <dbReference type="Proteomes" id="UP001469553"/>
    </source>
</evidence>
<accession>A0ABV0YLL9</accession>
<gene>
    <name evidence="1" type="ORF">AMECASPLE_006885</name>
</gene>
<reference evidence="1 2" key="1">
    <citation type="submission" date="2021-06" db="EMBL/GenBank/DDBJ databases">
        <authorList>
            <person name="Palmer J.M."/>
        </authorList>
    </citation>
    <scope>NUCLEOTIDE SEQUENCE [LARGE SCALE GENOMIC DNA]</scope>
    <source>
        <strain evidence="1 2">AS_MEX2019</strain>
        <tissue evidence="1">Muscle</tissue>
    </source>
</reference>
<sequence length="126" mass="14316">MDQVKISGIPLQEPRGFTYLEQARSSSRPLYSSPRSNILRLPPLTVHFGHLAMRVYASPSCADICFYNTCFNRLQQCTSVDQSDKPQSLPNTGTETTLCLDFLRVNQAEEDHLTTCNVFCRRLTQQ</sequence>
<keyword evidence="2" id="KW-1185">Reference proteome</keyword>
<comment type="caution">
    <text evidence="1">The sequence shown here is derived from an EMBL/GenBank/DDBJ whole genome shotgun (WGS) entry which is preliminary data.</text>
</comment>
<protein>
    <submittedName>
        <fullName evidence="1">Uncharacterized protein</fullName>
    </submittedName>
</protein>
<evidence type="ECO:0000313" key="1">
    <source>
        <dbReference type="EMBL" id="MEQ2294728.1"/>
    </source>
</evidence>
<proteinExistence type="predicted"/>
<dbReference type="Proteomes" id="UP001469553">
    <property type="component" value="Unassembled WGS sequence"/>
</dbReference>
<organism evidence="1 2">
    <name type="scientific">Ameca splendens</name>
    <dbReference type="NCBI Taxonomy" id="208324"/>
    <lineage>
        <taxon>Eukaryota</taxon>
        <taxon>Metazoa</taxon>
        <taxon>Chordata</taxon>
        <taxon>Craniata</taxon>
        <taxon>Vertebrata</taxon>
        <taxon>Euteleostomi</taxon>
        <taxon>Actinopterygii</taxon>
        <taxon>Neopterygii</taxon>
        <taxon>Teleostei</taxon>
        <taxon>Neoteleostei</taxon>
        <taxon>Acanthomorphata</taxon>
        <taxon>Ovalentaria</taxon>
        <taxon>Atherinomorphae</taxon>
        <taxon>Cyprinodontiformes</taxon>
        <taxon>Goodeidae</taxon>
        <taxon>Ameca</taxon>
    </lineage>
</organism>